<dbReference type="GeneID" id="106466328"/>
<dbReference type="PANTHER" id="PTHR23176:SF129">
    <property type="entry name" value="RHO GTPASE ACTIVATING PROTEIN AT 16F, ISOFORM E-RELATED"/>
    <property type="match status" value="1"/>
</dbReference>
<evidence type="ECO:0000256" key="4">
    <source>
        <dbReference type="SAM" id="MobiDB-lite"/>
    </source>
</evidence>
<evidence type="ECO:0000313" key="10">
    <source>
        <dbReference type="RefSeq" id="XP_013782058.1"/>
    </source>
</evidence>
<feature type="domain" description="WW" evidence="7">
    <location>
        <begin position="232"/>
        <end position="265"/>
    </location>
</feature>
<dbReference type="InterPro" id="IPR001202">
    <property type="entry name" value="WW_dom"/>
</dbReference>
<evidence type="ECO:0000259" key="6">
    <source>
        <dbReference type="PROSITE" id="PS50003"/>
    </source>
</evidence>
<feature type="domain" description="SH3" evidence="5">
    <location>
        <begin position="4"/>
        <end position="67"/>
    </location>
</feature>
<dbReference type="InterPro" id="IPR050729">
    <property type="entry name" value="Rho-GAP"/>
</dbReference>
<gene>
    <name evidence="10" type="primary">LOC106466328</name>
</gene>
<dbReference type="SUPFAM" id="SSF51045">
    <property type="entry name" value="WW domain"/>
    <property type="match status" value="1"/>
</dbReference>
<evidence type="ECO:0000313" key="9">
    <source>
        <dbReference type="Proteomes" id="UP000694941"/>
    </source>
</evidence>
<dbReference type="PROSITE" id="PS50002">
    <property type="entry name" value="SH3"/>
    <property type="match status" value="1"/>
</dbReference>
<feature type="domain" description="WW" evidence="7">
    <location>
        <begin position="389"/>
        <end position="422"/>
    </location>
</feature>
<name>A0ABM1BHF7_LIMPO</name>
<feature type="domain" description="PH" evidence="6">
    <location>
        <begin position="522"/>
        <end position="631"/>
    </location>
</feature>
<dbReference type="SMART" id="SM00326">
    <property type="entry name" value="SH3"/>
    <property type="match status" value="1"/>
</dbReference>
<feature type="region of interest" description="Disordered" evidence="4">
    <location>
        <begin position="138"/>
        <end position="206"/>
    </location>
</feature>
<dbReference type="CDD" id="cd00201">
    <property type="entry name" value="WW"/>
    <property type="match status" value="1"/>
</dbReference>
<dbReference type="SUPFAM" id="SSF50044">
    <property type="entry name" value="SH3-domain"/>
    <property type="match status" value="1"/>
</dbReference>
<dbReference type="PANTHER" id="PTHR23176">
    <property type="entry name" value="RHO/RAC/CDC GTPASE-ACTIVATING PROTEIN"/>
    <property type="match status" value="1"/>
</dbReference>
<dbReference type="InterPro" id="IPR036028">
    <property type="entry name" value="SH3-like_dom_sf"/>
</dbReference>
<dbReference type="RefSeq" id="XP_013782058.1">
    <property type="nucleotide sequence ID" value="XM_013926604.2"/>
</dbReference>
<dbReference type="Pfam" id="PF00397">
    <property type="entry name" value="WW"/>
    <property type="match status" value="1"/>
</dbReference>
<evidence type="ECO:0000256" key="1">
    <source>
        <dbReference type="ARBA" id="ARBA00022443"/>
    </source>
</evidence>
<accession>A0ABM1BHF7</accession>
<feature type="compositionally biased region" description="Basic residues" evidence="4">
    <location>
        <begin position="324"/>
        <end position="333"/>
    </location>
</feature>
<feature type="domain" description="Rho-GAP" evidence="8">
    <location>
        <begin position="722"/>
        <end position="909"/>
    </location>
</feature>
<dbReference type="SMART" id="SM00233">
    <property type="entry name" value="PH"/>
    <property type="match status" value="1"/>
</dbReference>
<sequence>MSIDPDVTVQALYDFSYVTDDGRQISLKKGEEYLLLKKANKDWWQVMRDGEKKAFYAPASYVVIVSGLGTNHEEEPLDKTDTNANIVLEDNFRSNFNSDQDHKLLPKNKVVTNGNNNTTISAKITNVQKRAALSFNNPLCADDDFEEPEADYTDEDRETEESLDDDGNKSTDSASGEVIRKMDESENSKNTTPTSAVQTQNIQQPSSPIYANLPIVSRMTPPFPSPSDSPLRILLDDWVEYADETGRKFYFNKLTHEKSWKPPRRKNNKQDCPSNSKSNSPLADTSPDVTRPFLQYEIKQDIHGTSKENVSYKNVICLSPPKSPKSKSQRWKLKLNPGYGSSTDSLDSPESPSTLSSKEDWTRFPLSNIPKGWRQEVDKVTKEVYFVNNSTTKKWFSSIDDNGRRYFFAEDSSESFWDLPSVSLADVKCVKDTKDEVSPLKSKQKNISPPNSLSSNFVPKKVNFSTSGLSRADRGLRTRSLVLPETVTSSSLDDSDKICNVPRSDREIMNLQWPLFQDGKLSVIKQGTLNRTKLIEGSRRQKKNWSSCCVILTDLFLLIYKDIRPTNMTVMDTKPEMCVDLKGTLVEWCPDKSSRKNVFQISTVLGQRVLLQDDNAQTSMEWFNSIKTAVMGLPSGFDHQLTHTDQQDHNVKGLKDEKKRNKVARSKSTKPIRGSGDDSLETSPLEKKKKIRDRLRNFFLRRPTMESLKEKGIIKDEPVFGCNLHSLCSREKVEVPKFVKKCVQAIENRDLSADGIYRVSGNLAQVQKIRFHVNQDDYSLLEEEEDIHVLTGALKMFFREMKEPLVPFKALPQFLSAMEQNTKQEKLKHFKKLVRSLPRPNYSTLKFLFSHLLKTTKASEQNRMHVQNLAIVFGPTLMWSEKESSNIALDFMQQNLVIEFLLLEFDEVFG</sequence>
<keyword evidence="1 3" id="KW-0728">SH3 domain</keyword>
<evidence type="ECO:0000256" key="2">
    <source>
        <dbReference type="ARBA" id="ARBA00022468"/>
    </source>
</evidence>
<organism evidence="9 10">
    <name type="scientific">Limulus polyphemus</name>
    <name type="common">Atlantic horseshoe crab</name>
    <dbReference type="NCBI Taxonomy" id="6850"/>
    <lineage>
        <taxon>Eukaryota</taxon>
        <taxon>Metazoa</taxon>
        <taxon>Ecdysozoa</taxon>
        <taxon>Arthropoda</taxon>
        <taxon>Chelicerata</taxon>
        <taxon>Merostomata</taxon>
        <taxon>Xiphosura</taxon>
        <taxon>Limulidae</taxon>
        <taxon>Limulus</taxon>
    </lineage>
</organism>
<dbReference type="CDD" id="cd13233">
    <property type="entry name" value="PH_ARHGAP9-like"/>
    <property type="match status" value="1"/>
</dbReference>
<dbReference type="Gene3D" id="1.10.555.10">
    <property type="entry name" value="Rho GTPase activation protein"/>
    <property type="match status" value="1"/>
</dbReference>
<dbReference type="CDD" id="cd11888">
    <property type="entry name" value="SH3_ARHGAP9_like"/>
    <property type="match status" value="1"/>
</dbReference>
<dbReference type="InterPro" id="IPR001849">
    <property type="entry name" value="PH_domain"/>
</dbReference>
<dbReference type="InterPro" id="IPR000198">
    <property type="entry name" value="RhoGAP_dom"/>
</dbReference>
<feature type="compositionally biased region" description="Polar residues" evidence="4">
    <location>
        <begin position="188"/>
        <end position="206"/>
    </location>
</feature>
<feature type="compositionally biased region" description="Acidic residues" evidence="4">
    <location>
        <begin position="141"/>
        <end position="165"/>
    </location>
</feature>
<dbReference type="SUPFAM" id="SSF50729">
    <property type="entry name" value="PH domain-like"/>
    <property type="match status" value="1"/>
</dbReference>
<feature type="compositionally biased region" description="Polar residues" evidence="4">
    <location>
        <begin position="270"/>
        <end position="283"/>
    </location>
</feature>
<dbReference type="InterPro" id="IPR036020">
    <property type="entry name" value="WW_dom_sf"/>
</dbReference>
<dbReference type="Pfam" id="PF00620">
    <property type="entry name" value="RhoGAP"/>
    <property type="match status" value="1"/>
</dbReference>
<dbReference type="InterPro" id="IPR008936">
    <property type="entry name" value="Rho_GTPase_activation_prot"/>
</dbReference>
<dbReference type="PROSITE" id="PS50003">
    <property type="entry name" value="PH_DOMAIN"/>
    <property type="match status" value="1"/>
</dbReference>
<keyword evidence="2" id="KW-0343">GTPase activation</keyword>
<evidence type="ECO:0000259" key="5">
    <source>
        <dbReference type="PROSITE" id="PS50002"/>
    </source>
</evidence>
<proteinExistence type="predicted"/>
<dbReference type="Gene3D" id="2.30.30.40">
    <property type="entry name" value="SH3 Domains"/>
    <property type="match status" value="1"/>
</dbReference>
<dbReference type="PROSITE" id="PS50238">
    <property type="entry name" value="RHOGAP"/>
    <property type="match status" value="1"/>
</dbReference>
<dbReference type="Proteomes" id="UP000694941">
    <property type="component" value="Unplaced"/>
</dbReference>
<reference evidence="10" key="1">
    <citation type="submission" date="2025-08" db="UniProtKB">
        <authorList>
            <consortium name="RefSeq"/>
        </authorList>
    </citation>
    <scope>IDENTIFICATION</scope>
    <source>
        <tissue evidence="10">Muscle</tissue>
    </source>
</reference>
<feature type="region of interest" description="Disordered" evidence="4">
    <location>
        <begin position="259"/>
        <end position="288"/>
    </location>
</feature>
<feature type="compositionally biased region" description="Polar residues" evidence="4">
    <location>
        <begin position="339"/>
        <end position="356"/>
    </location>
</feature>
<dbReference type="InterPro" id="IPR001452">
    <property type="entry name" value="SH3_domain"/>
</dbReference>
<protein>
    <submittedName>
        <fullName evidence="10">Rho GTPase-activating protein 27-like</fullName>
    </submittedName>
</protein>
<evidence type="ECO:0000256" key="3">
    <source>
        <dbReference type="PROSITE-ProRule" id="PRU00192"/>
    </source>
</evidence>
<dbReference type="PROSITE" id="PS50020">
    <property type="entry name" value="WW_DOMAIN_2"/>
    <property type="match status" value="2"/>
</dbReference>
<dbReference type="Pfam" id="PF00169">
    <property type="entry name" value="PH"/>
    <property type="match status" value="1"/>
</dbReference>
<dbReference type="InterPro" id="IPR011993">
    <property type="entry name" value="PH-like_dom_sf"/>
</dbReference>
<dbReference type="Gene3D" id="2.20.70.10">
    <property type="match status" value="1"/>
</dbReference>
<feature type="region of interest" description="Disordered" evidence="4">
    <location>
        <begin position="319"/>
        <end position="359"/>
    </location>
</feature>
<feature type="compositionally biased region" description="Basic residues" evidence="4">
    <location>
        <begin position="660"/>
        <end position="670"/>
    </location>
</feature>
<feature type="compositionally biased region" description="Basic and acidic residues" evidence="4">
    <location>
        <begin position="178"/>
        <end position="187"/>
    </location>
</feature>
<evidence type="ECO:0000259" key="7">
    <source>
        <dbReference type="PROSITE" id="PS50020"/>
    </source>
</evidence>
<feature type="region of interest" description="Disordered" evidence="4">
    <location>
        <begin position="659"/>
        <end position="685"/>
    </location>
</feature>
<keyword evidence="9" id="KW-1185">Reference proteome</keyword>
<dbReference type="SMART" id="SM00324">
    <property type="entry name" value="RhoGAP"/>
    <property type="match status" value="1"/>
</dbReference>
<dbReference type="SUPFAM" id="SSF48350">
    <property type="entry name" value="GTPase activation domain, GAP"/>
    <property type="match status" value="1"/>
</dbReference>
<dbReference type="Pfam" id="PF00018">
    <property type="entry name" value="SH3_1"/>
    <property type="match status" value="1"/>
</dbReference>
<evidence type="ECO:0000259" key="8">
    <source>
        <dbReference type="PROSITE" id="PS50238"/>
    </source>
</evidence>
<dbReference type="SMART" id="SM00456">
    <property type="entry name" value="WW"/>
    <property type="match status" value="2"/>
</dbReference>
<dbReference type="Gene3D" id="2.30.29.30">
    <property type="entry name" value="Pleckstrin-homology domain (PH domain)/Phosphotyrosine-binding domain (PTB)"/>
    <property type="match status" value="1"/>
</dbReference>